<keyword evidence="5" id="KW-1185">Reference proteome</keyword>
<dbReference type="EMBL" id="SOGQ01000042">
    <property type="protein sequence ID" value="TFD00005.1"/>
    <property type="molecule type" value="Genomic_DNA"/>
</dbReference>
<name>A0ABY2J582_9MICO</name>
<feature type="transmembrane region" description="Helical" evidence="2">
    <location>
        <begin position="33"/>
        <end position="56"/>
    </location>
</feature>
<reference evidence="4 5" key="1">
    <citation type="submission" date="2019-03" db="EMBL/GenBank/DDBJ databases">
        <title>Genomics of glacier-inhabiting Cryobacterium strains.</title>
        <authorList>
            <person name="Liu Q."/>
            <person name="Xin Y.-H."/>
        </authorList>
    </citation>
    <scope>NUCLEOTIDE SEQUENCE [LARGE SCALE GENOMIC DNA]</scope>
    <source>
        <strain evidence="4 5">TMT1-23-1</strain>
    </source>
</reference>
<evidence type="ECO:0000313" key="4">
    <source>
        <dbReference type="EMBL" id="TFD00005.1"/>
    </source>
</evidence>
<gene>
    <name evidence="4" type="ORF">E3T28_08565</name>
</gene>
<feature type="compositionally biased region" description="Pro residues" evidence="1">
    <location>
        <begin position="1"/>
        <end position="20"/>
    </location>
</feature>
<dbReference type="RefSeq" id="WP_134429771.1">
    <property type="nucleotide sequence ID" value="NZ_SOGQ01000042.1"/>
</dbReference>
<keyword evidence="2" id="KW-0472">Membrane</keyword>
<evidence type="ECO:0000259" key="3">
    <source>
        <dbReference type="Pfam" id="PF13349"/>
    </source>
</evidence>
<evidence type="ECO:0000256" key="2">
    <source>
        <dbReference type="SAM" id="Phobius"/>
    </source>
</evidence>
<accession>A0ABY2J582</accession>
<keyword evidence="2" id="KW-1133">Transmembrane helix</keyword>
<feature type="domain" description="DUF4097" evidence="3">
    <location>
        <begin position="149"/>
        <end position="282"/>
    </location>
</feature>
<keyword evidence="2" id="KW-0812">Transmembrane</keyword>
<comment type="caution">
    <text evidence="4">The sequence shown here is derived from an EMBL/GenBank/DDBJ whole genome shotgun (WGS) entry which is preliminary data.</text>
</comment>
<dbReference type="InterPro" id="IPR025164">
    <property type="entry name" value="Toastrack_DUF4097"/>
</dbReference>
<dbReference type="Proteomes" id="UP000297853">
    <property type="component" value="Unassembled WGS sequence"/>
</dbReference>
<feature type="region of interest" description="Disordered" evidence="1">
    <location>
        <begin position="249"/>
        <end position="283"/>
    </location>
</feature>
<feature type="compositionally biased region" description="Low complexity" evidence="1">
    <location>
        <begin position="257"/>
        <end position="269"/>
    </location>
</feature>
<proteinExistence type="predicted"/>
<dbReference type="Pfam" id="PF13349">
    <property type="entry name" value="DUF4097"/>
    <property type="match status" value="1"/>
</dbReference>
<organism evidence="4 5">
    <name type="scientific">Cryobacterium sinapicolor</name>
    <dbReference type="NCBI Taxonomy" id="1259236"/>
    <lineage>
        <taxon>Bacteria</taxon>
        <taxon>Bacillati</taxon>
        <taxon>Actinomycetota</taxon>
        <taxon>Actinomycetes</taxon>
        <taxon>Micrococcales</taxon>
        <taxon>Microbacteriaceae</taxon>
        <taxon>Cryobacterium</taxon>
    </lineage>
</organism>
<sequence>MTETPLPPHAQPLAQPPTRPPSGTRMSSGSRTALIVTLSVVAVAIVVGVVVIGTVLRGGSLGGTYADTQIVDAGPRVLATVPNASVDLRPSPDDRVYVEARGTYVGAAPSLRVTTEAGVTSISGGCPGRWFGFCSVELTVRLPTALPLNVVARNGRLTATGLTGALTLETTNGAITTDGSRGDLELRTTNGAIDVRDSGSRRVAATTTNGGVALDFLDPPSTVQARSTNGAITVRLPADGVTYRVDARTTNGEIDSRSVPSDPSSRRSVTAATTNGKVTVGVR</sequence>
<evidence type="ECO:0000313" key="5">
    <source>
        <dbReference type="Proteomes" id="UP000297853"/>
    </source>
</evidence>
<evidence type="ECO:0000256" key="1">
    <source>
        <dbReference type="SAM" id="MobiDB-lite"/>
    </source>
</evidence>
<feature type="region of interest" description="Disordered" evidence="1">
    <location>
        <begin position="1"/>
        <end position="28"/>
    </location>
</feature>
<protein>
    <recommendedName>
        <fullName evidence="3">DUF4097 domain-containing protein</fullName>
    </recommendedName>
</protein>